<feature type="signal peptide" evidence="2">
    <location>
        <begin position="1"/>
        <end position="22"/>
    </location>
</feature>
<dbReference type="InParanoid" id="B4D9H1"/>
<keyword evidence="2" id="KW-0732">Signal</keyword>
<feature type="compositionally biased region" description="Low complexity" evidence="1">
    <location>
        <begin position="48"/>
        <end position="62"/>
    </location>
</feature>
<dbReference type="PROSITE" id="PS51257">
    <property type="entry name" value="PROKAR_LIPOPROTEIN"/>
    <property type="match status" value="1"/>
</dbReference>
<evidence type="ECO:0000256" key="1">
    <source>
        <dbReference type="SAM" id="MobiDB-lite"/>
    </source>
</evidence>
<organism evidence="3 4">
    <name type="scientific">Chthoniobacter flavus Ellin428</name>
    <dbReference type="NCBI Taxonomy" id="497964"/>
    <lineage>
        <taxon>Bacteria</taxon>
        <taxon>Pseudomonadati</taxon>
        <taxon>Verrucomicrobiota</taxon>
        <taxon>Spartobacteria</taxon>
        <taxon>Chthoniobacterales</taxon>
        <taxon>Chthoniobacteraceae</taxon>
        <taxon>Chthoniobacter</taxon>
    </lineage>
</organism>
<gene>
    <name evidence="3" type="ORF">CfE428DRAFT_5561</name>
</gene>
<feature type="compositionally biased region" description="Gly residues" evidence="1">
    <location>
        <begin position="159"/>
        <end position="173"/>
    </location>
</feature>
<dbReference type="EMBL" id="ABVL01000026">
    <property type="protein sequence ID" value="EDY16932.1"/>
    <property type="molecule type" value="Genomic_DNA"/>
</dbReference>
<feature type="chain" id="PRO_5002803032" evidence="2">
    <location>
        <begin position="23"/>
        <end position="856"/>
    </location>
</feature>
<sequence length="856" mass="90811">MRYLNFRRFQPSVLLLCGSAMLAGCSVWLTDSPHAGYPEPSSSETTDGSQGPSGPAGAAGTPKPKPKFKCTPEPKLEQVVQKKDAGVDRTRTEDGQPYFLPKGLIHLVITPVDSSSAKSSTGSAAPAATAPAPAASTANTPAIQLPTDGTAQLDITPSGSGGAGGGNGGGGASAQGESAKLGFTLNYPKAASTPTASKLENHVTYSINATVVLVPDKRAGVLYAHYHPNWLFNDKTSISVTKDGLLSGLNATVEDRTPQILANLEQTAVNVGEFFAAGGLSGLGPALAAPTFAKGLPSGTFQLVEDPKQAQQEYYCEKLQDQVVEFENDYNDLKEKFETNNPLANSTLPEFYLKRLNIDETFDPFNKDDRKRVQALFADSDAGKLDSDAAGLGGTNIYSPLKIEIHLVKDAVIGTHSTDARPRHNGLWFRQPTQVELVVKPNPCYIGFLRDYVKDLPKSSLATTTAKLTGYKDTASSLSTRATNLLVQIKDAQGQMKGLWDASIPKSPSASALFLSEAEAQRTIAGIALGHAQGFSVQQPVDTDEFAKALQQASDAATAAVAAGQRTRETLDAAVQQEKTNRDLATKTPQNATAIQNAKDATTTRIMTTLDLAHAANAAAAAVQSVRTILNLTEGKKDFDKIKPNLDAARTQLTQAASDQLKIGADIAAIPAIATPLVERIQNWLEILSKDQLQLQIAQQSLSHFGSDVDTVISTYTAQINSLRDQSYFGNLQGEVAGLGRISCTVPDPAKPFSFNIPRSAFVTRTTTLTIENGMLLGFSHNKPSEVEGFTTIPLTLSEKLAGLPKALWDSKNTSIQGNDTAVKSQTQLVNDQQALTQAIQNAAGKAKATPKPASP</sequence>
<dbReference type="Proteomes" id="UP000005824">
    <property type="component" value="Unassembled WGS sequence"/>
</dbReference>
<dbReference type="AlphaFoldDB" id="B4D9H1"/>
<feature type="region of interest" description="Disordered" evidence="1">
    <location>
        <begin position="115"/>
        <end position="175"/>
    </location>
</feature>
<protein>
    <submittedName>
        <fullName evidence="3">Uncharacterized protein</fullName>
    </submittedName>
</protein>
<proteinExistence type="predicted"/>
<evidence type="ECO:0000256" key="2">
    <source>
        <dbReference type="SAM" id="SignalP"/>
    </source>
</evidence>
<comment type="caution">
    <text evidence="3">The sequence shown here is derived from an EMBL/GenBank/DDBJ whole genome shotgun (WGS) entry which is preliminary data.</text>
</comment>
<feature type="compositionally biased region" description="Basic and acidic residues" evidence="1">
    <location>
        <begin position="70"/>
        <end position="94"/>
    </location>
</feature>
<reference evidence="3 4" key="1">
    <citation type="journal article" date="2011" name="J. Bacteriol.">
        <title>Genome sequence of Chthoniobacter flavus Ellin428, an aerobic heterotrophic soil bacterium.</title>
        <authorList>
            <person name="Kant R."/>
            <person name="van Passel M.W."/>
            <person name="Palva A."/>
            <person name="Lucas S."/>
            <person name="Lapidus A."/>
            <person name="Glavina Del Rio T."/>
            <person name="Dalin E."/>
            <person name="Tice H."/>
            <person name="Bruce D."/>
            <person name="Goodwin L."/>
            <person name="Pitluck S."/>
            <person name="Larimer F.W."/>
            <person name="Land M.L."/>
            <person name="Hauser L."/>
            <person name="Sangwan P."/>
            <person name="de Vos W.M."/>
            <person name="Janssen P.H."/>
            <person name="Smidt H."/>
        </authorList>
    </citation>
    <scope>NUCLEOTIDE SEQUENCE [LARGE SCALE GENOMIC DNA]</scope>
    <source>
        <strain evidence="3 4">Ellin428</strain>
    </source>
</reference>
<evidence type="ECO:0000313" key="4">
    <source>
        <dbReference type="Proteomes" id="UP000005824"/>
    </source>
</evidence>
<keyword evidence="4" id="KW-1185">Reference proteome</keyword>
<feature type="compositionally biased region" description="Low complexity" evidence="1">
    <location>
        <begin position="115"/>
        <end position="142"/>
    </location>
</feature>
<accession>B4D9H1</accession>
<feature type="region of interest" description="Disordered" evidence="1">
    <location>
        <begin position="36"/>
        <end position="97"/>
    </location>
</feature>
<feature type="compositionally biased region" description="Polar residues" evidence="1">
    <location>
        <begin position="147"/>
        <end position="157"/>
    </location>
</feature>
<name>B4D9H1_9BACT</name>
<evidence type="ECO:0000313" key="3">
    <source>
        <dbReference type="EMBL" id="EDY16932.1"/>
    </source>
</evidence>
<dbReference type="RefSeq" id="WP_006982882.1">
    <property type="nucleotide sequence ID" value="NZ_ABVL01000026.1"/>
</dbReference>